<evidence type="ECO:0000256" key="2">
    <source>
        <dbReference type="SAM" id="Phobius"/>
    </source>
</evidence>
<name>A0A5J5EEA5_9PEZI</name>
<evidence type="ECO:0000313" key="4">
    <source>
        <dbReference type="Proteomes" id="UP000326924"/>
    </source>
</evidence>
<gene>
    <name evidence="3" type="ORF">FN846DRAFT_896109</name>
</gene>
<comment type="caution">
    <text evidence="3">The sequence shown here is derived from an EMBL/GenBank/DDBJ whole genome shotgun (WGS) entry which is preliminary data.</text>
</comment>
<keyword evidence="2" id="KW-0812">Transmembrane</keyword>
<proteinExistence type="predicted"/>
<dbReference type="InParanoid" id="A0A5J5EEA5"/>
<dbReference type="EMBL" id="VXIS01000467">
    <property type="protein sequence ID" value="KAA8893286.1"/>
    <property type="molecule type" value="Genomic_DNA"/>
</dbReference>
<feature type="compositionally biased region" description="Low complexity" evidence="1">
    <location>
        <begin position="409"/>
        <end position="430"/>
    </location>
</feature>
<feature type="region of interest" description="Disordered" evidence="1">
    <location>
        <begin position="34"/>
        <end position="53"/>
    </location>
</feature>
<feature type="region of interest" description="Disordered" evidence="1">
    <location>
        <begin position="387"/>
        <end position="432"/>
    </location>
</feature>
<organism evidence="3 4">
    <name type="scientific">Sphaerosporella brunnea</name>
    <dbReference type="NCBI Taxonomy" id="1250544"/>
    <lineage>
        <taxon>Eukaryota</taxon>
        <taxon>Fungi</taxon>
        <taxon>Dikarya</taxon>
        <taxon>Ascomycota</taxon>
        <taxon>Pezizomycotina</taxon>
        <taxon>Pezizomycetes</taxon>
        <taxon>Pezizales</taxon>
        <taxon>Pyronemataceae</taxon>
        <taxon>Sphaerosporella</taxon>
    </lineage>
</organism>
<evidence type="ECO:0000313" key="3">
    <source>
        <dbReference type="EMBL" id="KAA8893286.1"/>
    </source>
</evidence>
<accession>A0A5J5EEA5</accession>
<sequence>MYFIGLMDSPAGMPALENPRRAKRLAPARRCDGLVRAGDHHPAPPNSSSSSLLIPDLPNSSSSSLAIHLILSHSALPNSSLFLSHPALPNSSSSFLVIPALPNSSSSSLVMQLLLLVQLLKRRCQVEFHTVLPAVATSAALSAAAARLWVIGLRQHAGTQGTVPDTLPIHRQDNIPDGLVRSILQSLFLSAAFQATAEGMGSRGNRQPQAHRQGVVRRIAAPWLPLQDLADYTTCHANQLERWGATAATLIPGADFAQYPSPAELAAAIRDSIISGSGRTFHVGDLVDGIANMSVPFDVAVPSLAAAIKRALGWFTGNTVSIANIIPAATIAVGSWTSCWKTLVVLLDQQLVFPTSWMRLPGSITPFARLPENPHRISAFASPSLMRLRKSSTTPRPWMTERPPPDSLSGNSRSPRGSPRPSPSAWWPPNAVLPPSPQQTLPPIVPQVLALPPPILPVLPLPVTRVQYPSGTMMPPLPLLSFVALFPARLVKEVSPSRPRKWSRMRPRMVAAVLLVFASAVVAAGLLTVREIPLRKCPCWLQGEEKSSPITCSLSFNGEAEIADAFESTGSLETVDEELSEVSVSLLKHTARLNGKLPLVPLSPSVPLNGVNGDTGKTVSHTNFCLAAVDYLRNSGESLENLPAGSAAFSAGGVIAAIEASVYRRQAATEKAATRVAVDATVSAHLEDLAAVRTMVASSEDPGVRGLAGNADNWLETIPAVFQRFAHTVFSDEAASRRIAPTTTVSLLSGWRETLNFKDL</sequence>
<feature type="transmembrane region" description="Helical" evidence="2">
    <location>
        <begin position="509"/>
        <end position="529"/>
    </location>
</feature>
<keyword evidence="4" id="KW-1185">Reference proteome</keyword>
<keyword evidence="2" id="KW-1133">Transmembrane helix</keyword>
<evidence type="ECO:0000256" key="1">
    <source>
        <dbReference type="SAM" id="MobiDB-lite"/>
    </source>
</evidence>
<dbReference type="AlphaFoldDB" id="A0A5J5EEA5"/>
<dbReference type="Proteomes" id="UP000326924">
    <property type="component" value="Unassembled WGS sequence"/>
</dbReference>
<protein>
    <submittedName>
        <fullName evidence="3">Uncharacterized protein</fullName>
    </submittedName>
</protein>
<reference evidence="3 4" key="1">
    <citation type="submission" date="2019-09" db="EMBL/GenBank/DDBJ databases">
        <title>Draft genome of the ectomycorrhizal ascomycete Sphaerosporella brunnea.</title>
        <authorList>
            <consortium name="DOE Joint Genome Institute"/>
            <person name="Benucci G.M."/>
            <person name="Marozzi G."/>
            <person name="Antonielli L."/>
            <person name="Sanchez S."/>
            <person name="Marco P."/>
            <person name="Wang X."/>
            <person name="Falini L.B."/>
            <person name="Barry K."/>
            <person name="Haridas S."/>
            <person name="Lipzen A."/>
            <person name="Labutti K."/>
            <person name="Grigoriev I.V."/>
            <person name="Murat C."/>
            <person name="Martin F."/>
            <person name="Albertini E."/>
            <person name="Donnini D."/>
            <person name="Bonito G."/>
        </authorList>
    </citation>
    <scope>NUCLEOTIDE SEQUENCE [LARGE SCALE GENOMIC DNA]</scope>
    <source>
        <strain evidence="3 4">Sb_GMNB300</strain>
    </source>
</reference>
<keyword evidence="2" id="KW-0472">Membrane</keyword>